<proteinExistence type="predicted"/>
<accession>A0ABX2PCS5</accession>
<keyword evidence="1" id="KW-1133">Transmembrane helix</keyword>
<protein>
    <submittedName>
        <fullName evidence="2">Uncharacterized protein</fullName>
    </submittedName>
</protein>
<keyword evidence="1" id="KW-0812">Transmembrane</keyword>
<organism evidence="2 3">
    <name type="scientific">Donghicola mangrovi</name>
    <dbReference type="NCBI Taxonomy" id="2729614"/>
    <lineage>
        <taxon>Bacteria</taxon>
        <taxon>Pseudomonadati</taxon>
        <taxon>Pseudomonadota</taxon>
        <taxon>Alphaproteobacteria</taxon>
        <taxon>Rhodobacterales</taxon>
        <taxon>Roseobacteraceae</taxon>
        <taxon>Donghicola</taxon>
    </lineage>
</organism>
<feature type="transmembrane region" description="Helical" evidence="1">
    <location>
        <begin position="28"/>
        <end position="48"/>
    </location>
</feature>
<sequence>MDRGPEAGSGIRNHYSGAAIKERFSRRLVFGLILFTLLVATAGITLLFGKLFGLEGKTQALMFMVLFYLVQPIVIGTVFIVRSLRRNKTQEMQRRDMDLHRKEMK</sequence>
<keyword evidence="3" id="KW-1185">Reference proteome</keyword>
<evidence type="ECO:0000256" key="1">
    <source>
        <dbReference type="SAM" id="Phobius"/>
    </source>
</evidence>
<dbReference type="RefSeq" id="WP_176853184.1">
    <property type="nucleotide sequence ID" value="NZ_JABCJD010000002.1"/>
</dbReference>
<keyword evidence="1" id="KW-0472">Membrane</keyword>
<name>A0ABX2PCS5_9RHOB</name>
<feature type="transmembrane region" description="Helical" evidence="1">
    <location>
        <begin position="60"/>
        <end position="84"/>
    </location>
</feature>
<dbReference type="Proteomes" id="UP000523601">
    <property type="component" value="Unassembled WGS sequence"/>
</dbReference>
<gene>
    <name evidence="2" type="ORF">HJ526_05000</name>
</gene>
<evidence type="ECO:0000313" key="3">
    <source>
        <dbReference type="Proteomes" id="UP000523601"/>
    </source>
</evidence>
<dbReference type="EMBL" id="JABCJD010000002">
    <property type="protein sequence ID" value="NVO26766.1"/>
    <property type="molecule type" value="Genomic_DNA"/>
</dbReference>
<reference evidence="2 3" key="1">
    <citation type="submission" date="2020-04" db="EMBL/GenBank/DDBJ databases">
        <title>Donghicola sp., a member of the Rhodobacteraceae family isolated from mangrove forest in Thailand.</title>
        <authorList>
            <person name="Charoenyingcharoen P."/>
            <person name="Yukphan P."/>
        </authorList>
    </citation>
    <scope>NUCLEOTIDE SEQUENCE [LARGE SCALE GENOMIC DNA]</scope>
    <source>
        <strain evidence="2 3">C2-DW-16</strain>
    </source>
</reference>
<evidence type="ECO:0000313" key="2">
    <source>
        <dbReference type="EMBL" id="NVO26766.1"/>
    </source>
</evidence>
<comment type="caution">
    <text evidence="2">The sequence shown here is derived from an EMBL/GenBank/DDBJ whole genome shotgun (WGS) entry which is preliminary data.</text>
</comment>